<dbReference type="InterPro" id="IPR011043">
    <property type="entry name" value="Gal_Oxase/kelch_b-propeller"/>
</dbReference>
<gene>
    <name evidence="2" type="ORF">HU200_053577</name>
</gene>
<accession>A0A835AH85</accession>
<comment type="caution">
    <text evidence="2">The sequence shown here is derived from an EMBL/GenBank/DDBJ whole genome shotgun (WGS) entry which is preliminary data.</text>
</comment>
<evidence type="ECO:0000313" key="3">
    <source>
        <dbReference type="Proteomes" id="UP000636709"/>
    </source>
</evidence>
<dbReference type="SUPFAM" id="SSF50965">
    <property type="entry name" value="Galactose oxidase, central domain"/>
    <property type="match status" value="1"/>
</dbReference>
<dbReference type="InterPro" id="IPR017451">
    <property type="entry name" value="F-box-assoc_interact_dom"/>
</dbReference>
<name>A0A835AH85_9POAL</name>
<dbReference type="Pfam" id="PF08268">
    <property type="entry name" value="FBA_3"/>
    <property type="match status" value="1"/>
</dbReference>
<protein>
    <recommendedName>
        <fullName evidence="1">F-box domain-containing protein</fullName>
    </recommendedName>
</protein>
<dbReference type="InterPro" id="IPR036047">
    <property type="entry name" value="F-box-like_dom_sf"/>
</dbReference>
<feature type="domain" description="F-box" evidence="1">
    <location>
        <begin position="15"/>
        <end position="62"/>
    </location>
</feature>
<dbReference type="InterPro" id="IPR013187">
    <property type="entry name" value="F-box-assoc_dom_typ3"/>
</dbReference>
<evidence type="ECO:0000313" key="2">
    <source>
        <dbReference type="EMBL" id="KAF8666466.1"/>
    </source>
</evidence>
<dbReference type="Gene3D" id="1.20.1280.50">
    <property type="match status" value="1"/>
</dbReference>
<dbReference type="SMART" id="SM00256">
    <property type="entry name" value="FBOX"/>
    <property type="match status" value="1"/>
</dbReference>
<keyword evidence="3" id="KW-1185">Reference proteome</keyword>
<reference evidence="2" key="1">
    <citation type="submission" date="2020-07" db="EMBL/GenBank/DDBJ databases">
        <title>Genome sequence and genetic diversity analysis of an under-domesticated orphan crop, white fonio (Digitaria exilis).</title>
        <authorList>
            <person name="Bennetzen J.L."/>
            <person name="Chen S."/>
            <person name="Ma X."/>
            <person name="Wang X."/>
            <person name="Yssel A.E.J."/>
            <person name="Chaluvadi S.R."/>
            <person name="Johnson M."/>
            <person name="Gangashetty P."/>
            <person name="Hamidou F."/>
            <person name="Sanogo M.D."/>
            <person name="Zwaenepoel A."/>
            <person name="Wallace J."/>
            <person name="Van De Peer Y."/>
            <person name="Van Deynze A."/>
        </authorList>
    </citation>
    <scope>NUCLEOTIDE SEQUENCE</scope>
    <source>
        <tissue evidence="2">Leaves</tissue>
    </source>
</reference>
<dbReference type="PANTHER" id="PTHR31111">
    <property type="entry name" value="BNAA05G37150D PROTEIN-RELATED"/>
    <property type="match status" value="1"/>
</dbReference>
<dbReference type="AlphaFoldDB" id="A0A835AH85"/>
<evidence type="ECO:0000259" key="1">
    <source>
        <dbReference type="PROSITE" id="PS50181"/>
    </source>
</evidence>
<dbReference type="PROSITE" id="PS50181">
    <property type="entry name" value="FBOX"/>
    <property type="match status" value="1"/>
</dbReference>
<dbReference type="NCBIfam" id="TIGR01640">
    <property type="entry name" value="F_box_assoc_1"/>
    <property type="match status" value="1"/>
</dbReference>
<dbReference type="Proteomes" id="UP000636709">
    <property type="component" value="Unassembled WGS sequence"/>
</dbReference>
<dbReference type="InterPro" id="IPR001810">
    <property type="entry name" value="F-box_dom"/>
</dbReference>
<dbReference type="OrthoDB" id="666248at2759"/>
<dbReference type="SUPFAM" id="SSF81383">
    <property type="entry name" value="F-box domain"/>
    <property type="match status" value="1"/>
</dbReference>
<dbReference type="PANTHER" id="PTHR31111:SF133">
    <property type="entry name" value="OS07G0196600 PROTEIN"/>
    <property type="match status" value="1"/>
</dbReference>
<dbReference type="EMBL" id="JACEFO010002306">
    <property type="protein sequence ID" value="KAF8666466.1"/>
    <property type="molecule type" value="Genomic_DNA"/>
</dbReference>
<organism evidence="2 3">
    <name type="scientific">Digitaria exilis</name>
    <dbReference type="NCBI Taxonomy" id="1010633"/>
    <lineage>
        <taxon>Eukaryota</taxon>
        <taxon>Viridiplantae</taxon>
        <taxon>Streptophyta</taxon>
        <taxon>Embryophyta</taxon>
        <taxon>Tracheophyta</taxon>
        <taxon>Spermatophyta</taxon>
        <taxon>Magnoliopsida</taxon>
        <taxon>Liliopsida</taxon>
        <taxon>Poales</taxon>
        <taxon>Poaceae</taxon>
        <taxon>PACMAD clade</taxon>
        <taxon>Panicoideae</taxon>
        <taxon>Panicodae</taxon>
        <taxon>Paniceae</taxon>
        <taxon>Anthephorinae</taxon>
        <taxon>Digitaria</taxon>
    </lineage>
</organism>
<dbReference type="Pfam" id="PF12937">
    <property type="entry name" value="F-box-like"/>
    <property type="match status" value="1"/>
</dbReference>
<proteinExistence type="predicted"/>
<sequence>MAPACVTRRRSKRARPNNGVLPTEMLFEILLRLPTIKDLSRLRLVCRAWRDLLTSDPAFARAHPSVRRLVAAGVCKLRGEIKFVDVLSGEVAKRMPVHEARVRYGHNVTTQAGHVCVQAGSVGPCVVAAVATGAATVLPAGVPVKHSAGDRIVSSTSLLGRAPSTGDYKVLRTHLCFGVVGPTSFYYHTCDVTTLGGARGDGRWRVRPDPPMRISGDFERRVVVNGIAYFLSDPYNCSTTDGSSRAIASFDMATEEWRPPMLPGPLSSLQSSSGNEMIEVGNINGRDFMLAEVNCFLVTVHFKHQHLTDLWFLVDVDKGLWTKRYSVETTTLESRRFDKSLPLVILDDGRIVFWKQQENALRVYDPETRGWADVATVKDYFCIGMFKGSLLCSGIQG</sequence>